<proteinExistence type="predicted"/>
<keyword evidence="3" id="KW-0812">Transmembrane</keyword>
<dbReference type="Pfam" id="PF20072">
    <property type="entry name" value="DUF6468"/>
    <property type="match status" value="1"/>
</dbReference>
<feature type="domain" description="DUF6468" evidence="4">
    <location>
        <begin position="35"/>
        <end position="105"/>
    </location>
</feature>
<dbReference type="InterPro" id="IPR045531">
    <property type="entry name" value="DUF6468"/>
</dbReference>
<dbReference type="EMBL" id="JBHSCR010000035">
    <property type="protein sequence ID" value="MFC4349689.1"/>
    <property type="molecule type" value="Genomic_DNA"/>
</dbReference>
<feature type="region of interest" description="Disordered" evidence="2">
    <location>
        <begin position="100"/>
        <end position="131"/>
    </location>
</feature>
<accession>A0ABV8UEK1</accession>
<comment type="caution">
    <text evidence="5">The sequence shown here is derived from an EMBL/GenBank/DDBJ whole genome shotgun (WGS) entry which is preliminary data.</text>
</comment>
<reference evidence="6" key="1">
    <citation type="journal article" date="2019" name="Int. J. Syst. Evol. Microbiol.">
        <title>The Global Catalogue of Microorganisms (GCM) 10K type strain sequencing project: providing services to taxonomists for standard genome sequencing and annotation.</title>
        <authorList>
            <consortium name="The Broad Institute Genomics Platform"/>
            <consortium name="The Broad Institute Genome Sequencing Center for Infectious Disease"/>
            <person name="Wu L."/>
            <person name="Ma J."/>
        </authorList>
    </citation>
    <scope>NUCLEOTIDE SEQUENCE [LARGE SCALE GENOMIC DNA]</scope>
    <source>
        <strain evidence="6">CGMCC 1.15304</strain>
    </source>
</reference>
<evidence type="ECO:0000256" key="3">
    <source>
        <dbReference type="SAM" id="Phobius"/>
    </source>
</evidence>
<evidence type="ECO:0000259" key="4">
    <source>
        <dbReference type="Pfam" id="PF20072"/>
    </source>
</evidence>
<protein>
    <submittedName>
        <fullName evidence="5">DUF6468 domain-containing protein</fullName>
    </submittedName>
</protein>
<evidence type="ECO:0000256" key="2">
    <source>
        <dbReference type="SAM" id="MobiDB-lite"/>
    </source>
</evidence>
<organism evidence="5 6">
    <name type="scientific">Kordiimonas lipolytica</name>
    <dbReference type="NCBI Taxonomy" id="1662421"/>
    <lineage>
        <taxon>Bacteria</taxon>
        <taxon>Pseudomonadati</taxon>
        <taxon>Pseudomonadota</taxon>
        <taxon>Alphaproteobacteria</taxon>
        <taxon>Kordiimonadales</taxon>
        <taxon>Kordiimonadaceae</taxon>
        <taxon>Kordiimonas</taxon>
    </lineage>
</organism>
<keyword evidence="3" id="KW-1133">Transmembrane helix</keyword>
<name>A0ABV8UEK1_9PROT</name>
<keyword evidence="1" id="KW-0175">Coiled coil</keyword>
<evidence type="ECO:0000256" key="1">
    <source>
        <dbReference type="SAM" id="Coils"/>
    </source>
</evidence>
<keyword evidence="3" id="KW-0472">Membrane</keyword>
<gene>
    <name evidence="5" type="ORF">ACFO5Q_17695</name>
</gene>
<feature type="coiled-coil region" evidence="1">
    <location>
        <begin position="38"/>
        <end position="90"/>
    </location>
</feature>
<evidence type="ECO:0000313" key="5">
    <source>
        <dbReference type="EMBL" id="MFC4349689.1"/>
    </source>
</evidence>
<dbReference type="RefSeq" id="WP_068144981.1">
    <property type="nucleotide sequence ID" value="NZ_JBHSCR010000035.1"/>
</dbReference>
<evidence type="ECO:0000313" key="6">
    <source>
        <dbReference type="Proteomes" id="UP001595776"/>
    </source>
</evidence>
<sequence>MQIVPEMIVDGVLAILLIAAIVVSTIVYRRLSTIREGQEQLRQLVDSLNNAVVDAQRSVGNIRQAALDADEKLESQIKRAKNMAEELSMISEAGNNLADRIEKGLTGGKTPASGKATAESEEPKANKKQQQEILAALREAR</sequence>
<feature type="transmembrane region" description="Helical" evidence="3">
    <location>
        <begin position="12"/>
        <end position="31"/>
    </location>
</feature>
<keyword evidence="6" id="KW-1185">Reference proteome</keyword>
<dbReference type="Proteomes" id="UP001595776">
    <property type="component" value="Unassembled WGS sequence"/>
</dbReference>